<feature type="transmembrane region" description="Helical" evidence="6">
    <location>
        <begin position="188"/>
        <end position="206"/>
    </location>
</feature>
<dbReference type="EMBL" id="SHNN01000003">
    <property type="protein sequence ID" value="MCX2982593.1"/>
    <property type="molecule type" value="Genomic_DNA"/>
</dbReference>
<dbReference type="RefSeq" id="WP_279246604.1">
    <property type="nucleotide sequence ID" value="NZ_SHNN01000003.1"/>
</dbReference>
<evidence type="ECO:0000256" key="6">
    <source>
        <dbReference type="SAM" id="Phobius"/>
    </source>
</evidence>
<evidence type="ECO:0000256" key="3">
    <source>
        <dbReference type="ARBA" id="ARBA00022692"/>
    </source>
</evidence>
<gene>
    <name evidence="7" type="ORF">EYC98_17150</name>
</gene>
<evidence type="ECO:0000256" key="2">
    <source>
        <dbReference type="ARBA" id="ARBA00022475"/>
    </source>
</evidence>
<evidence type="ECO:0000256" key="1">
    <source>
        <dbReference type="ARBA" id="ARBA00004651"/>
    </source>
</evidence>
<proteinExistence type="predicted"/>
<feature type="transmembrane region" description="Helical" evidence="6">
    <location>
        <begin position="117"/>
        <end position="139"/>
    </location>
</feature>
<keyword evidence="8" id="KW-1185">Reference proteome</keyword>
<feature type="transmembrane region" description="Helical" evidence="6">
    <location>
        <begin position="40"/>
        <end position="64"/>
    </location>
</feature>
<dbReference type="PANTHER" id="PTHR30086">
    <property type="entry name" value="ARGININE EXPORTER PROTEIN ARGO"/>
    <property type="match status" value="1"/>
</dbReference>
<keyword evidence="3 6" id="KW-0812">Transmembrane</keyword>
<dbReference type="PANTHER" id="PTHR30086:SF16">
    <property type="entry name" value="AMINO ACID EFFLUX PERMEASE RHTB FAMILY"/>
    <property type="match status" value="1"/>
</dbReference>
<name>A0ABT3TJV5_9GAMM</name>
<evidence type="ECO:0000256" key="5">
    <source>
        <dbReference type="ARBA" id="ARBA00023136"/>
    </source>
</evidence>
<comment type="subcellular location">
    <subcellularLocation>
        <location evidence="1">Cell membrane</location>
        <topology evidence="1">Multi-pass membrane protein</topology>
    </subcellularLocation>
</comment>
<keyword evidence="4 6" id="KW-1133">Transmembrane helix</keyword>
<reference evidence="7" key="1">
    <citation type="submission" date="2019-02" db="EMBL/GenBank/DDBJ databases">
        <authorList>
            <person name="Li S.-H."/>
        </authorList>
    </citation>
    <scope>NUCLEOTIDE SEQUENCE</scope>
    <source>
        <strain evidence="7">IMCC14734</strain>
    </source>
</reference>
<evidence type="ECO:0000313" key="8">
    <source>
        <dbReference type="Proteomes" id="UP001143362"/>
    </source>
</evidence>
<evidence type="ECO:0000313" key="7">
    <source>
        <dbReference type="EMBL" id="MCX2982593.1"/>
    </source>
</evidence>
<feature type="transmembrane region" description="Helical" evidence="6">
    <location>
        <begin position="159"/>
        <end position="176"/>
    </location>
</feature>
<organism evidence="7 8">
    <name type="scientific">Candidatus Litorirhabdus singularis</name>
    <dbReference type="NCBI Taxonomy" id="2518993"/>
    <lineage>
        <taxon>Bacteria</taxon>
        <taxon>Pseudomonadati</taxon>
        <taxon>Pseudomonadota</taxon>
        <taxon>Gammaproteobacteria</taxon>
        <taxon>Cellvibrionales</taxon>
        <taxon>Halieaceae</taxon>
        <taxon>Candidatus Litorirhabdus</taxon>
    </lineage>
</organism>
<protein>
    <submittedName>
        <fullName evidence="7">LysE family translocator</fullName>
    </submittedName>
</protein>
<dbReference type="InterPro" id="IPR001123">
    <property type="entry name" value="LeuE-type"/>
</dbReference>
<sequence length="207" mass="21836">MNLIEWLSLATVCLLGAMSPGPSLAVVLAHTLRQGHGSGYAAAISHGVGVGLYGLLTVAGLAALVTNSPVLFSTLQLAGAGYLIFMGIKSLRATSSPLAATDPKLEGERENPWRDGFLVAFLNPKLAVFMLALFSQFLSPDTDWTQRLIMATTVGTLDALWYCAVVMFISRPPVLARLRQASGTIDRVLGVILIVLAITVIISALSG</sequence>
<dbReference type="Pfam" id="PF01810">
    <property type="entry name" value="LysE"/>
    <property type="match status" value="1"/>
</dbReference>
<accession>A0ABT3TJV5</accession>
<dbReference type="Proteomes" id="UP001143362">
    <property type="component" value="Unassembled WGS sequence"/>
</dbReference>
<feature type="transmembrane region" description="Helical" evidence="6">
    <location>
        <begin position="6"/>
        <end position="28"/>
    </location>
</feature>
<comment type="caution">
    <text evidence="7">The sequence shown here is derived from an EMBL/GenBank/DDBJ whole genome shotgun (WGS) entry which is preliminary data.</text>
</comment>
<keyword evidence="2" id="KW-1003">Cell membrane</keyword>
<keyword evidence="5 6" id="KW-0472">Membrane</keyword>
<dbReference type="PIRSF" id="PIRSF006324">
    <property type="entry name" value="LeuE"/>
    <property type="match status" value="1"/>
</dbReference>
<evidence type="ECO:0000256" key="4">
    <source>
        <dbReference type="ARBA" id="ARBA00022989"/>
    </source>
</evidence>